<dbReference type="Proteomes" id="UP000557656">
    <property type="component" value="Unassembled WGS sequence"/>
</dbReference>
<evidence type="ECO:0000256" key="4">
    <source>
        <dbReference type="ARBA" id="ARBA00022982"/>
    </source>
</evidence>
<name>A0ABX1ULW2_9SPHN</name>
<gene>
    <name evidence="9" type="ORF">HKX05_17485</name>
</gene>
<dbReference type="PROSITE" id="PS51007">
    <property type="entry name" value="CYTC"/>
    <property type="match status" value="1"/>
</dbReference>
<feature type="domain" description="Cytochrome c" evidence="8">
    <location>
        <begin position="23"/>
        <end position="122"/>
    </location>
</feature>
<keyword evidence="3 6" id="KW-0479">Metal-binding</keyword>
<keyword evidence="7" id="KW-0732">Signal</keyword>
<evidence type="ECO:0000313" key="10">
    <source>
        <dbReference type="Proteomes" id="UP000557656"/>
    </source>
</evidence>
<accession>A0ABX1ULW2</accession>
<organism evidence="9 10">
    <name type="scientific">Sphingomonas sanguinis</name>
    <dbReference type="NCBI Taxonomy" id="33051"/>
    <lineage>
        <taxon>Bacteria</taxon>
        <taxon>Pseudomonadati</taxon>
        <taxon>Pseudomonadota</taxon>
        <taxon>Alphaproteobacteria</taxon>
        <taxon>Sphingomonadales</taxon>
        <taxon>Sphingomonadaceae</taxon>
        <taxon>Sphingomonas</taxon>
    </lineage>
</organism>
<evidence type="ECO:0000256" key="7">
    <source>
        <dbReference type="SAM" id="SignalP"/>
    </source>
</evidence>
<feature type="signal peptide" evidence="7">
    <location>
        <begin position="1"/>
        <end position="21"/>
    </location>
</feature>
<sequence>MAAAIPALVAGIVAIQAPSTAQTAPAAGAQAFAACRACHTLNKGGRNGVGPNLNGVFGRPAGSVAGFNYSPAMKASGLKWDDKTLNEFIAAPMKKVPGTRMPIGVADPAKRAALIAYLKAETAK</sequence>
<keyword evidence="10" id="KW-1185">Reference proteome</keyword>
<evidence type="ECO:0000256" key="2">
    <source>
        <dbReference type="ARBA" id="ARBA00022617"/>
    </source>
</evidence>
<evidence type="ECO:0000256" key="5">
    <source>
        <dbReference type="ARBA" id="ARBA00023004"/>
    </source>
</evidence>
<evidence type="ECO:0000259" key="8">
    <source>
        <dbReference type="PROSITE" id="PS51007"/>
    </source>
</evidence>
<keyword evidence="1" id="KW-0813">Transport</keyword>
<proteinExistence type="predicted"/>
<evidence type="ECO:0000256" key="1">
    <source>
        <dbReference type="ARBA" id="ARBA00022448"/>
    </source>
</evidence>
<evidence type="ECO:0000256" key="3">
    <source>
        <dbReference type="ARBA" id="ARBA00022723"/>
    </source>
</evidence>
<dbReference type="PRINTS" id="PR00604">
    <property type="entry name" value="CYTCHRMECIAB"/>
</dbReference>
<dbReference type="InterPro" id="IPR009056">
    <property type="entry name" value="Cyt_c-like_dom"/>
</dbReference>
<keyword evidence="2 6" id="KW-0349">Heme</keyword>
<dbReference type="Pfam" id="PF00034">
    <property type="entry name" value="Cytochrom_C"/>
    <property type="match status" value="1"/>
</dbReference>
<reference evidence="9 10" key="1">
    <citation type="submission" date="2020-05" db="EMBL/GenBank/DDBJ databases">
        <title>Draft Genome Sequences of Sphingomonas sp. Isolated from the International Space Station.</title>
        <authorList>
            <person name="Bijlani S."/>
            <person name="Singh N.K."/>
            <person name="Mason C.E."/>
            <person name="Wang C.C."/>
            <person name="Venkateswaran K."/>
        </authorList>
    </citation>
    <scope>NUCLEOTIDE SEQUENCE [LARGE SCALE GENOMIC DNA]</scope>
    <source>
        <strain evidence="9 10">IIF7SW-B5</strain>
    </source>
</reference>
<keyword evidence="5 6" id="KW-0408">Iron</keyword>
<comment type="caution">
    <text evidence="9">The sequence shown here is derived from an EMBL/GenBank/DDBJ whole genome shotgun (WGS) entry which is preliminary data.</text>
</comment>
<feature type="chain" id="PRO_5046089797" evidence="7">
    <location>
        <begin position="22"/>
        <end position="124"/>
    </location>
</feature>
<dbReference type="SUPFAM" id="SSF46626">
    <property type="entry name" value="Cytochrome c"/>
    <property type="match status" value="1"/>
</dbReference>
<keyword evidence="4" id="KW-0249">Electron transport</keyword>
<evidence type="ECO:0000256" key="6">
    <source>
        <dbReference type="PROSITE-ProRule" id="PRU00433"/>
    </source>
</evidence>
<dbReference type="InterPro" id="IPR036909">
    <property type="entry name" value="Cyt_c-like_dom_sf"/>
</dbReference>
<protein>
    <submittedName>
        <fullName evidence="9">C-type cytochrome</fullName>
    </submittedName>
</protein>
<evidence type="ECO:0000313" key="9">
    <source>
        <dbReference type="EMBL" id="NNG55138.1"/>
    </source>
</evidence>
<dbReference type="InterPro" id="IPR002327">
    <property type="entry name" value="Cyt_c_1A/1B"/>
</dbReference>
<dbReference type="EMBL" id="JABEOV010000027">
    <property type="protein sequence ID" value="NNG55138.1"/>
    <property type="molecule type" value="Genomic_DNA"/>
</dbReference>
<dbReference type="Gene3D" id="1.10.760.10">
    <property type="entry name" value="Cytochrome c-like domain"/>
    <property type="match status" value="1"/>
</dbReference>
<dbReference type="PANTHER" id="PTHR11961">
    <property type="entry name" value="CYTOCHROME C"/>
    <property type="match status" value="1"/>
</dbReference>